<feature type="transmembrane region" description="Helical" evidence="1">
    <location>
        <begin position="16"/>
        <end position="37"/>
    </location>
</feature>
<dbReference type="AlphaFoldDB" id="A0A381VM12"/>
<evidence type="ECO:0000313" key="2">
    <source>
        <dbReference type="EMBL" id="SVA41274.1"/>
    </source>
</evidence>
<keyword evidence="1" id="KW-1133">Transmembrane helix</keyword>
<accession>A0A381VM12</accession>
<sequence length="154" mass="17598">MAEIEVAGVKASGSKLLLILPVLGTLIGGLWGGFELYSRLLDAEEKLMALDPEEITQQVELFRETSTLELKNLQDLTTVIKEDLAQDITEAVRLAREVETSSATTQREIRNDVYEMEREMQKRFREMEADIRDNRSDLEEKIETILENPLNDVE</sequence>
<reference evidence="2" key="1">
    <citation type="submission" date="2018-05" db="EMBL/GenBank/DDBJ databases">
        <authorList>
            <person name="Lanie J.A."/>
            <person name="Ng W.-L."/>
            <person name="Kazmierczak K.M."/>
            <person name="Andrzejewski T.M."/>
            <person name="Davidsen T.M."/>
            <person name="Wayne K.J."/>
            <person name="Tettelin H."/>
            <person name="Glass J.I."/>
            <person name="Rusch D."/>
            <person name="Podicherti R."/>
            <person name="Tsui H.-C.T."/>
            <person name="Winkler M.E."/>
        </authorList>
    </citation>
    <scope>NUCLEOTIDE SEQUENCE</scope>
</reference>
<dbReference type="EMBL" id="UINC01009198">
    <property type="protein sequence ID" value="SVA41274.1"/>
    <property type="molecule type" value="Genomic_DNA"/>
</dbReference>
<keyword evidence="1" id="KW-0812">Transmembrane</keyword>
<gene>
    <name evidence="2" type="ORF">METZ01_LOCUS94128</name>
</gene>
<name>A0A381VM12_9ZZZZ</name>
<protein>
    <submittedName>
        <fullName evidence="2">Uncharacterized protein</fullName>
    </submittedName>
</protein>
<proteinExistence type="predicted"/>
<evidence type="ECO:0000256" key="1">
    <source>
        <dbReference type="SAM" id="Phobius"/>
    </source>
</evidence>
<organism evidence="2">
    <name type="scientific">marine metagenome</name>
    <dbReference type="NCBI Taxonomy" id="408172"/>
    <lineage>
        <taxon>unclassified sequences</taxon>
        <taxon>metagenomes</taxon>
        <taxon>ecological metagenomes</taxon>
    </lineage>
</organism>
<keyword evidence="1" id="KW-0472">Membrane</keyword>